<dbReference type="Gene3D" id="1.10.10.10">
    <property type="entry name" value="Winged helix-like DNA-binding domain superfamily/Winged helix DNA-binding domain"/>
    <property type="match status" value="1"/>
</dbReference>
<dbReference type="Gene3D" id="1.20.120.530">
    <property type="entry name" value="GntR ligand-binding domain-like"/>
    <property type="match status" value="1"/>
</dbReference>
<protein>
    <submittedName>
        <fullName evidence="5">FadR/GntR family transcriptional regulator</fullName>
    </submittedName>
</protein>
<dbReference type="Pfam" id="PF00392">
    <property type="entry name" value="GntR"/>
    <property type="match status" value="1"/>
</dbReference>
<sequence length="229" mass="23842">MSRNLTATLAAALRADIVDGTIAPGDKLPSESTLIAEHGVSRTVVREAITRLQAEGLVHTRRGAGSYALTPPAETAGGGAVRPARTLGERTALLEYRAGLESEAAALAALRRRQEHLAALRSCLRAFDEAAGSPADMLASDFDFHSTVARASGNAFFVDAVQALGPAMISMPRGRLEAEGDTRARAAQVGAEHAAVLAALEAGDPVSAAAAMRTHLVNSRRRVESEAGR</sequence>
<dbReference type="SMART" id="SM00345">
    <property type="entry name" value="HTH_GNTR"/>
    <property type="match status" value="1"/>
</dbReference>
<evidence type="ECO:0000256" key="1">
    <source>
        <dbReference type="ARBA" id="ARBA00023015"/>
    </source>
</evidence>
<evidence type="ECO:0000313" key="6">
    <source>
        <dbReference type="Proteomes" id="UP001575652"/>
    </source>
</evidence>
<dbReference type="RefSeq" id="WP_373972990.1">
    <property type="nucleotide sequence ID" value="NZ_JBHDLJ010000014.1"/>
</dbReference>
<gene>
    <name evidence="5" type="ORF">ACETWP_14575</name>
</gene>
<dbReference type="PROSITE" id="PS50949">
    <property type="entry name" value="HTH_GNTR"/>
    <property type="match status" value="1"/>
</dbReference>
<keyword evidence="3" id="KW-0804">Transcription</keyword>
<dbReference type="PRINTS" id="PR00035">
    <property type="entry name" value="HTHGNTR"/>
</dbReference>
<dbReference type="CDD" id="cd07377">
    <property type="entry name" value="WHTH_GntR"/>
    <property type="match status" value="1"/>
</dbReference>
<dbReference type="SUPFAM" id="SSF48008">
    <property type="entry name" value="GntR ligand-binding domain-like"/>
    <property type="match status" value="1"/>
</dbReference>
<organism evidence="5 6">
    <name type="scientific">Arthrobacter halodurans</name>
    <dbReference type="NCBI Taxonomy" id="516699"/>
    <lineage>
        <taxon>Bacteria</taxon>
        <taxon>Bacillati</taxon>
        <taxon>Actinomycetota</taxon>
        <taxon>Actinomycetes</taxon>
        <taxon>Micrococcales</taxon>
        <taxon>Micrococcaceae</taxon>
        <taxon>Arthrobacter</taxon>
    </lineage>
</organism>
<name>A0ABV4UQ85_9MICC</name>
<dbReference type="PANTHER" id="PTHR43537">
    <property type="entry name" value="TRANSCRIPTIONAL REGULATOR, GNTR FAMILY"/>
    <property type="match status" value="1"/>
</dbReference>
<keyword evidence="2" id="KW-0238">DNA-binding</keyword>
<evidence type="ECO:0000256" key="3">
    <source>
        <dbReference type="ARBA" id="ARBA00023163"/>
    </source>
</evidence>
<dbReference type="Proteomes" id="UP001575652">
    <property type="component" value="Unassembled WGS sequence"/>
</dbReference>
<dbReference type="EMBL" id="JBHDLJ010000014">
    <property type="protein sequence ID" value="MFB0835814.1"/>
    <property type="molecule type" value="Genomic_DNA"/>
</dbReference>
<dbReference type="SUPFAM" id="SSF46785">
    <property type="entry name" value="Winged helix' DNA-binding domain"/>
    <property type="match status" value="1"/>
</dbReference>
<dbReference type="InterPro" id="IPR008920">
    <property type="entry name" value="TF_FadR/GntR_C"/>
</dbReference>
<evidence type="ECO:0000259" key="4">
    <source>
        <dbReference type="PROSITE" id="PS50949"/>
    </source>
</evidence>
<feature type="domain" description="HTH gntR-type" evidence="4">
    <location>
        <begin position="3"/>
        <end position="71"/>
    </location>
</feature>
<dbReference type="InterPro" id="IPR000524">
    <property type="entry name" value="Tscrpt_reg_HTH_GntR"/>
</dbReference>
<dbReference type="Pfam" id="PF07729">
    <property type="entry name" value="FCD"/>
    <property type="match status" value="1"/>
</dbReference>
<dbReference type="InterPro" id="IPR036388">
    <property type="entry name" value="WH-like_DNA-bd_sf"/>
</dbReference>
<accession>A0ABV4UQ85</accession>
<reference evidence="5 6" key="1">
    <citation type="submission" date="2024-09" db="EMBL/GenBank/DDBJ databases">
        <authorList>
            <person name="Salinas-Garcia M.A."/>
            <person name="Prieme A."/>
        </authorList>
    </citation>
    <scope>NUCLEOTIDE SEQUENCE [LARGE SCALE GENOMIC DNA]</scope>
    <source>
        <strain evidence="5 6">DSM 21081</strain>
    </source>
</reference>
<dbReference type="SMART" id="SM00895">
    <property type="entry name" value="FCD"/>
    <property type="match status" value="1"/>
</dbReference>
<comment type="caution">
    <text evidence="5">The sequence shown here is derived from an EMBL/GenBank/DDBJ whole genome shotgun (WGS) entry which is preliminary data.</text>
</comment>
<keyword evidence="1" id="KW-0805">Transcription regulation</keyword>
<proteinExistence type="predicted"/>
<evidence type="ECO:0000313" key="5">
    <source>
        <dbReference type="EMBL" id="MFB0835814.1"/>
    </source>
</evidence>
<dbReference type="PANTHER" id="PTHR43537:SF5">
    <property type="entry name" value="UXU OPERON TRANSCRIPTIONAL REGULATOR"/>
    <property type="match status" value="1"/>
</dbReference>
<dbReference type="InterPro" id="IPR011711">
    <property type="entry name" value="GntR_C"/>
</dbReference>
<evidence type="ECO:0000256" key="2">
    <source>
        <dbReference type="ARBA" id="ARBA00023125"/>
    </source>
</evidence>
<keyword evidence="6" id="KW-1185">Reference proteome</keyword>
<dbReference type="InterPro" id="IPR036390">
    <property type="entry name" value="WH_DNA-bd_sf"/>
</dbReference>